<protein>
    <recommendedName>
        <fullName evidence="4">ABC transporter permease</fullName>
    </recommendedName>
</protein>
<evidence type="ECO:0000313" key="3">
    <source>
        <dbReference type="Proteomes" id="UP000005438"/>
    </source>
</evidence>
<dbReference type="RefSeq" id="WP_014218151.1">
    <property type="nucleotide sequence ID" value="NC_016609.1"/>
</dbReference>
<dbReference type="PATRIC" id="fig|700598.3.peg.1920"/>
<feature type="transmembrane region" description="Helical" evidence="1">
    <location>
        <begin position="99"/>
        <end position="118"/>
    </location>
</feature>
<organism evidence="2 3">
    <name type="scientific">Niastella koreensis (strain DSM 17620 / KACC 11465 / NBRC 106392 / GR20-10)</name>
    <dbReference type="NCBI Taxonomy" id="700598"/>
    <lineage>
        <taxon>Bacteria</taxon>
        <taxon>Pseudomonadati</taxon>
        <taxon>Bacteroidota</taxon>
        <taxon>Chitinophagia</taxon>
        <taxon>Chitinophagales</taxon>
        <taxon>Chitinophagaceae</taxon>
        <taxon>Niastella</taxon>
    </lineage>
</organism>
<feature type="transmembrane region" description="Helical" evidence="1">
    <location>
        <begin position="157"/>
        <end position="182"/>
    </location>
</feature>
<evidence type="ECO:0000313" key="2">
    <source>
        <dbReference type="EMBL" id="AEV98237.1"/>
    </source>
</evidence>
<gene>
    <name evidence="2" type="ordered locus">Niako_1879</name>
</gene>
<dbReference type="AlphaFoldDB" id="G8TBV5"/>
<keyword evidence="1" id="KW-0472">Membrane</keyword>
<name>G8TBV5_NIAKG</name>
<feature type="transmembrane region" description="Helical" evidence="1">
    <location>
        <begin position="247"/>
        <end position="268"/>
    </location>
</feature>
<dbReference type="PANTHER" id="PTHR30188">
    <property type="entry name" value="ABC TRANSPORTER PERMEASE PROTEIN-RELATED"/>
    <property type="match status" value="1"/>
</dbReference>
<dbReference type="eggNOG" id="COG0767">
    <property type="taxonomic scope" value="Bacteria"/>
</dbReference>
<feature type="transmembrane region" description="Helical" evidence="1">
    <location>
        <begin position="60"/>
        <end position="79"/>
    </location>
</feature>
<accession>G8TBV5</accession>
<keyword evidence="1" id="KW-0812">Transmembrane</keyword>
<dbReference type="InterPro" id="IPR030802">
    <property type="entry name" value="Permease_MalE"/>
</dbReference>
<dbReference type="STRING" id="700598.Niako_1879"/>
<dbReference type="KEGG" id="nko:Niako_1879"/>
<dbReference type="PANTHER" id="PTHR30188:SF4">
    <property type="entry name" value="PROTEIN TRIGALACTOSYLDIACYLGLYCEROL 1, CHLOROPLASTIC"/>
    <property type="match status" value="1"/>
</dbReference>
<proteinExistence type="predicted"/>
<feature type="transmembrane region" description="Helical" evidence="1">
    <location>
        <begin position="202"/>
        <end position="227"/>
    </location>
</feature>
<dbReference type="Pfam" id="PF02405">
    <property type="entry name" value="MlaE"/>
    <property type="match status" value="1"/>
</dbReference>
<keyword evidence="1" id="KW-1133">Transmembrane helix</keyword>
<dbReference type="OrthoDB" id="9810518at2"/>
<dbReference type="HOGENOM" id="CLU_045686_1_1_10"/>
<sequence length="269" mass="29638">METALQNNSLAAGSSKLRQKKFRQFFVSVYEVHRFTVAFFKEVFAGPYELKEVVRQCYEIGCKSLPIITLTAFITGIVFTKQSRPSLSEFGATSWLPSLIAIAIIRALAPLITSLVIAGKVGSNMGAELASMRVTEQIDAMEVSSTNPFKFLVITRVVSITITLPVLVTYFAGIGMLGSYLNVHHNELTSFTAFMSDAFVKITWIDLFSSAIRSIIYGFTIGIVSCYKGYNAKQGTVGVGRAANSAVVISMFLIFIEEIVLVQIVNYFR</sequence>
<dbReference type="Proteomes" id="UP000005438">
    <property type="component" value="Chromosome"/>
</dbReference>
<dbReference type="GO" id="GO:0005548">
    <property type="term" value="F:phospholipid transporter activity"/>
    <property type="evidence" value="ECO:0007669"/>
    <property type="project" value="TreeGrafter"/>
</dbReference>
<dbReference type="GO" id="GO:0043190">
    <property type="term" value="C:ATP-binding cassette (ABC) transporter complex"/>
    <property type="evidence" value="ECO:0007669"/>
    <property type="project" value="InterPro"/>
</dbReference>
<dbReference type="EMBL" id="CP003178">
    <property type="protein sequence ID" value="AEV98237.1"/>
    <property type="molecule type" value="Genomic_DNA"/>
</dbReference>
<evidence type="ECO:0000256" key="1">
    <source>
        <dbReference type="SAM" id="Phobius"/>
    </source>
</evidence>
<reference evidence="2 3" key="1">
    <citation type="submission" date="2011-12" db="EMBL/GenBank/DDBJ databases">
        <title>The complete genome of Niastella koreensis GR20-10.</title>
        <authorList>
            <consortium name="US DOE Joint Genome Institute (JGI-PGF)"/>
            <person name="Lucas S."/>
            <person name="Han J."/>
            <person name="Lapidus A."/>
            <person name="Bruce D."/>
            <person name="Goodwin L."/>
            <person name="Pitluck S."/>
            <person name="Peters L."/>
            <person name="Kyrpides N."/>
            <person name="Mavromatis K."/>
            <person name="Ivanova N."/>
            <person name="Mikhailova N."/>
            <person name="Davenport K."/>
            <person name="Saunders E."/>
            <person name="Detter J.C."/>
            <person name="Tapia R."/>
            <person name="Han C."/>
            <person name="Land M."/>
            <person name="Hauser L."/>
            <person name="Markowitz V."/>
            <person name="Cheng J.-F."/>
            <person name="Hugenholtz P."/>
            <person name="Woyke T."/>
            <person name="Wu D."/>
            <person name="Tindall B."/>
            <person name="Pomrenke H."/>
            <person name="Brambilla E."/>
            <person name="Klenk H.-P."/>
            <person name="Eisen J.A."/>
        </authorList>
    </citation>
    <scope>NUCLEOTIDE SEQUENCE [LARGE SCALE GENOMIC DNA]</scope>
    <source>
        <strain evidence="3">DSM 17620 / KACC 11465 / NBRC 106392 / GR20-10</strain>
    </source>
</reference>
<evidence type="ECO:0008006" key="4">
    <source>
        <dbReference type="Google" id="ProtNLM"/>
    </source>
</evidence>